<feature type="compositionally biased region" description="Basic and acidic residues" evidence="2">
    <location>
        <begin position="223"/>
        <end position="240"/>
    </location>
</feature>
<dbReference type="SMART" id="SM00507">
    <property type="entry name" value="HNHc"/>
    <property type="match status" value="1"/>
</dbReference>
<evidence type="ECO:0000259" key="3">
    <source>
        <dbReference type="SMART" id="SM00507"/>
    </source>
</evidence>
<keyword evidence="4" id="KW-0378">Hydrolase</keyword>
<dbReference type="GO" id="GO:0004519">
    <property type="term" value="F:endonuclease activity"/>
    <property type="evidence" value="ECO:0007669"/>
    <property type="project" value="UniProtKB-KW"/>
</dbReference>
<accession>A0ABQ1V1U5</accession>
<dbReference type="InterPro" id="IPR003870">
    <property type="entry name" value="DUF222"/>
</dbReference>
<sequence>MSRGTLIEIANELVDQYGCRDTVVDDSDDRIVEAIRGAVALRAVADDLLARLTSQAERVGVAKHAGMSLRELLSANGVAPALASRLIRLGRAIHVLPRVARHSRDATLSAEHLDAVARGVEHVVRRTGEPVDSETIAALEVDLVGQAVAGTTPAAIVERARTAAIELTECEPGGDEPDRVPPAEDAALNELGWHTTDDGRLHGTFEFDALTGERLITALDTASRPRPEPDGSEDARPAARRRADAFGQLLECGTRGLSPDALSGPPHTEILVTIPLDIDIATTAVNASTASLTWMGPITELSAKLLACDARLAGVGVDLNGAPVSVAAPEPRLFTGAARKVVLLRDRCCIKCGAPASWCDVHHIVHHADGGPTTVDNGCLLCRSCHTAVHHDGWQVIMGADRHPWLMPPASVDPRRRPLPAYNRRTMRIDDPIAA</sequence>
<reference evidence="5" key="1">
    <citation type="journal article" date="2019" name="Int. J. Syst. Evol. Microbiol.">
        <title>The Global Catalogue of Microorganisms (GCM) 10K type strain sequencing project: providing services to taxonomists for standard genome sequencing and annotation.</title>
        <authorList>
            <consortium name="The Broad Institute Genomics Platform"/>
            <consortium name="The Broad Institute Genome Sequencing Center for Infectious Disease"/>
            <person name="Wu L."/>
            <person name="Ma J."/>
        </authorList>
    </citation>
    <scope>NUCLEOTIDE SEQUENCE [LARGE SCALE GENOMIC DNA]</scope>
    <source>
        <strain evidence="5">CCM 7855</strain>
    </source>
</reference>
<dbReference type="CDD" id="cd00085">
    <property type="entry name" value="HNHc"/>
    <property type="match status" value="1"/>
</dbReference>
<dbReference type="Pfam" id="PF01844">
    <property type="entry name" value="HNH"/>
    <property type="match status" value="1"/>
</dbReference>
<feature type="domain" description="HNH nuclease" evidence="3">
    <location>
        <begin position="337"/>
        <end position="387"/>
    </location>
</feature>
<dbReference type="InterPro" id="IPR003615">
    <property type="entry name" value="HNH_nuc"/>
</dbReference>
<comment type="similarity">
    <text evidence="1">Belongs to the Rv1128c/1148c/1588c/1702c/1945/3466 family.</text>
</comment>
<feature type="region of interest" description="Disordered" evidence="2">
    <location>
        <begin position="219"/>
        <end position="240"/>
    </location>
</feature>
<dbReference type="Pfam" id="PF02720">
    <property type="entry name" value="DUF222"/>
    <property type="match status" value="1"/>
</dbReference>
<comment type="caution">
    <text evidence="4">The sequence shown here is derived from an EMBL/GenBank/DDBJ whole genome shotgun (WGS) entry which is preliminary data.</text>
</comment>
<evidence type="ECO:0000256" key="2">
    <source>
        <dbReference type="SAM" id="MobiDB-lite"/>
    </source>
</evidence>
<keyword evidence="4" id="KW-0255">Endonuclease</keyword>
<evidence type="ECO:0000256" key="1">
    <source>
        <dbReference type="ARBA" id="ARBA00023450"/>
    </source>
</evidence>
<dbReference type="Gene3D" id="1.10.30.50">
    <property type="match status" value="1"/>
</dbReference>
<dbReference type="RefSeq" id="WP_188491037.1">
    <property type="nucleotide sequence ID" value="NZ_BMCS01000002.1"/>
</dbReference>
<evidence type="ECO:0000313" key="4">
    <source>
        <dbReference type="EMBL" id="GGF34783.1"/>
    </source>
</evidence>
<protein>
    <submittedName>
        <fullName evidence="4">HNH endonuclease</fullName>
    </submittedName>
</protein>
<dbReference type="Proteomes" id="UP000632454">
    <property type="component" value="Unassembled WGS sequence"/>
</dbReference>
<name>A0ABQ1V1U5_9NOCA</name>
<evidence type="ECO:0000313" key="5">
    <source>
        <dbReference type="Proteomes" id="UP000632454"/>
    </source>
</evidence>
<dbReference type="EMBL" id="BMCS01000002">
    <property type="protein sequence ID" value="GGF34783.1"/>
    <property type="molecule type" value="Genomic_DNA"/>
</dbReference>
<keyword evidence="4" id="KW-0540">Nuclease</keyword>
<dbReference type="InterPro" id="IPR002711">
    <property type="entry name" value="HNH"/>
</dbReference>
<keyword evidence="5" id="KW-1185">Reference proteome</keyword>
<proteinExistence type="inferred from homology"/>
<gene>
    <name evidence="4" type="ORF">GCM10007298_33240</name>
</gene>
<organism evidence="4 5">
    <name type="scientific">Williamsia phyllosphaerae</name>
    <dbReference type="NCBI Taxonomy" id="885042"/>
    <lineage>
        <taxon>Bacteria</taxon>
        <taxon>Bacillati</taxon>
        <taxon>Actinomycetota</taxon>
        <taxon>Actinomycetes</taxon>
        <taxon>Mycobacteriales</taxon>
        <taxon>Nocardiaceae</taxon>
        <taxon>Williamsia</taxon>
    </lineage>
</organism>